<keyword evidence="2" id="KW-0433">Leucine-rich repeat</keyword>
<reference evidence="12" key="2">
    <citation type="submission" date="2018-05" db="EMBL/GenBank/DDBJ databases">
        <title>OgluRS3 (Oryza glumaepatula Reference Sequence Version 3).</title>
        <authorList>
            <person name="Zhang J."/>
            <person name="Kudrna D."/>
            <person name="Lee S."/>
            <person name="Talag J."/>
            <person name="Welchert J."/>
            <person name="Wing R.A."/>
        </authorList>
    </citation>
    <scope>NUCLEOTIDE SEQUENCE [LARGE SCALE GENOMIC DNA]</scope>
</reference>
<evidence type="ECO:0000259" key="10">
    <source>
        <dbReference type="Pfam" id="PF23559"/>
    </source>
</evidence>
<keyword evidence="4" id="KW-0547">Nucleotide-binding</keyword>
<sequence>MEEFLTRMVDQLSTMAVSELASMLGAQQRVDSLVDEWETLESFLKDTHGMDLRQDATARRWLNSLRDVAYDAEDLIESAVLQQQGDRYSAVNSVLHPISRYRFAQKVEEIRSRIRDMVDRRTSYAAMARELGHGAGETSISPISRHFVSCSRWRSSSYHIGNNTIFGLEQDTDMIMERLLQPTEHREVIVIVGMGGIGKTTLASLVFNKARGVEERNTWSGQAPPKATDPGSSSKRSHFDVCAWVPVGQDPDTLHLFSTISIQTGANLDLSRDVAEIKHHMFTFLLDKRYLIVLDDVWREETWHELVDAFPMSRNGSKILMTTRSKVIAISADPASYPHELNPLSDEVSFHLFLSKVFPTSYRNQAGWYPLQLDDLGRQLSKKCGGLPLALVVLGGLLSGKEKNYDVWSSILNSMNWNDNEAGKQCLKILALSYDDLPYRMKLCFLYLGAFREESEISISKLKKLWIGDDLIPQKVFSIKEDTATDYLDELIERCLVQPVLLKHKERPTRVRVHALLREVAISEGRENRFLYCEYSNQAVSEMEMKPYRRLVLHPGPDKRYNLHDFEKMRALLIVPRTTGTQTICVGQQVFRPFFPLIYRWCRINWQTVWSMPYIRIIEVEGLMMPTDALRSIQSSLIHLRYLCLRNTQLVAFPFNESKFPSLQTLDIRETSIEKLPDAIWALKTLRHLYLNGMEPPSIRCLTNLQTFCGVLVSNDQIAMEFSALTGLRKLQIELKAWNGYPLLVKSLKQLHIFTSFKLSSREISSEVITKIAHHSPLRKLHLQGMLHPPVLTLSEYFSDYITSITLSASRIGTDQLKTLGSLTCLWELKLKDDALLLSELSCPQHSFPQLGYLKISSLTNLEAFRIERGALPNLVRFSVHYCSKFRGIIDVLEHTTSLQVLKLKGMELLPDITDSCRNKNVSVITMAY</sequence>
<evidence type="ECO:0008006" key="14">
    <source>
        <dbReference type="Google" id="ProtNLM"/>
    </source>
</evidence>
<name>A0A0E0BT92_9ORYZ</name>
<dbReference type="InterPro" id="IPR042197">
    <property type="entry name" value="Apaf_helical"/>
</dbReference>
<dbReference type="CDD" id="cd14798">
    <property type="entry name" value="RX-CC_like"/>
    <property type="match status" value="1"/>
</dbReference>
<keyword evidence="13" id="KW-1185">Reference proteome</keyword>
<dbReference type="Gene3D" id="1.10.10.10">
    <property type="entry name" value="Winged helix-like DNA-binding domain superfamily/Winged helix DNA-binding domain"/>
    <property type="match status" value="1"/>
</dbReference>
<evidence type="ECO:0000259" key="11">
    <source>
        <dbReference type="Pfam" id="PF23598"/>
    </source>
</evidence>
<evidence type="ECO:0000256" key="3">
    <source>
        <dbReference type="ARBA" id="ARBA00022737"/>
    </source>
</evidence>
<dbReference type="Gene3D" id="1.20.5.4130">
    <property type="match status" value="1"/>
</dbReference>
<dbReference type="Pfam" id="PF23598">
    <property type="entry name" value="LRR_14"/>
    <property type="match status" value="1"/>
</dbReference>
<feature type="domain" description="Disease resistance R13L4/SHOC-2-like LRR" evidence="11">
    <location>
        <begin position="607"/>
        <end position="900"/>
    </location>
</feature>
<evidence type="ECO:0000259" key="8">
    <source>
        <dbReference type="Pfam" id="PF00931"/>
    </source>
</evidence>
<dbReference type="InterPro" id="IPR036388">
    <property type="entry name" value="WH-like_DNA-bd_sf"/>
</dbReference>
<dbReference type="GO" id="GO:0009626">
    <property type="term" value="P:plant-type hypersensitive response"/>
    <property type="evidence" value="ECO:0007669"/>
    <property type="project" value="UniProtKB-ARBA"/>
</dbReference>
<evidence type="ECO:0000313" key="12">
    <source>
        <dbReference type="EnsemblPlants" id="OGLUM12G15100.1"/>
    </source>
</evidence>
<protein>
    <recommendedName>
        <fullName evidence="14">AAA+ ATPase domain-containing protein</fullName>
    </recommendedName>
</protein>
<dbReference type="Gene3D" id="3.40.50.300">
    <property type="entry name" value="P-loop containing nucleotide triphosphate hydrolases"/>
    <property type="match status" value="1"/>
</dbReference>
<dbReference type="InterPro" id="IPR055414">
    <property type="entry name" value="LRR_R13L4/SHOC2-like"/>
</dbReference>
<dbReference type="PANTHER" id="PTHR23155:SF1205">
    <property type="entry name" value="DISEASE RESISTANCE PROTEIN RPM1"/>
    <property type="match status" value="1"/>
</dbReference>
<dbReference type="GO" id="GO:0042742">
    <property type="term" value="P:defense response to bacterium"/>
    <property type="evidence" value="ECO:0007669"/>
    <property type="project" value="UniProtKB-ARBA"/>
</dbReference>
<dbReference type="PANTHER" id="PTHR23155">
    <property type="entry name" value="DISEASE RESISTANCE PROTEIN RP"/>
    <property type="match status" value="1"/>
</dbReference>
<dbReference type="InterPro" id="IPR041118">
    <property type="entry name" value="Rx_N"/>
</dbReference>
<comment type="similarity">
    <text evidence="1">Belongs to the disease resistance NB-LRR family.</text>
</comment>
<dbReference type="eggNOG" id="KOG4658">
    <property type="taxonomic scope" value="Eukaryota"/>
</dbReference>
<dbReference type="Gene3D" id="3.80.10.10">
    <property type="entry name" value="Ribonuclease Inhibitor"/>
    <property type="match status" value="2"/>
</dbReference>
<evidence type="ECO:0000256" key="2">
    <source>
        <dbReference type="ARBA" id="ARBA00022614"/>
    </source>
</evidence>
<dbReference type="Pfam" id="PF23559">
    <property type="entry name" value="WHD_DRP"/>
    <property type="match status" value="1"/>
</dbReference>
<dbReference type="InterPro" id="IPR032675">
    <property type="entry name" value="LRR_dom_sf"/>
</dbReference>
<evidence type="ECO:0000256" key="4">
    <source>
        <dbReference type="ARBA" id="ARBA00022741"/>
    </source>
</evidence>
<feature type="domain" description="Disease resistance protein winged helix" evidence="10">
    <location>
        <begin position="451"/>
        <end position="521"/>
    </location>
</feature>
<organism evidence="12">
    <name type="scientific">Oryza glumipatula</name>
    <dbReference type="NCBI Taxonomy" id="40148"/>
    <lineage>
        <taxon>Eukaryota</taxon>
        <taxon>Viridiplantae</taxon>
        <taxon>Streptophyta</taxon>
        <taxon>Embryophyta</taxon>
        <taxon>Tracheophyta</taxon>
        <taxon>Spermatophyta</taxon>
        <taxon>Magnoliopsida</taxon>
        <taxon>Liliopsida</taxon>
        <taxon>Poales</taxon>
        <taxon>Poaceae</taxon>
        <taxon>BOP clade</taxon>
        <taxon>Oryzoideae</taxon>
        <taxon>Oryzeae</taxon>
        <taxon>Oryzinae</taxon>
        <taxon>Oryza</taxon>
    </lineage>
</organism>
<evidence type="ECO:0000313" key="13">
    <source>
        <dbReference type="Proteomes" id="UP000026961"/>
    </source>
</evidence>
<dbReference type="Pfam" id="PF00931">
    <property type="entry name" value="NB-ARC"/>
    <property type="match status" value="2"/>
</dbReference>
<feature type="domain" description="Disease resistance N-terminal" evidence="9">
    <location>
        <begin position="5"/>
        <end position="87"/>
    </location>
</feature>
<accession>A0A0E0BT92</accession>
<dbReference type="Proteomes" id="UP000026961">
    <property type="component" value="Chromosome 12"/>
</dbReference>
<feature type="domain" description="NB-ARC" evidence="8">
    <location>
        <begin position="233"/>
        <end position="360"/>
    </location>
</feature>
<dbReference type="Pfam" id="PF18052">
    <property type="entry name" value="Rx_N"/>
    <property type="match status" value="1"/>
</dbReference>
<keyword evidence="6" id="KW-0175">Coiled coil</keyword>
<evidence type="ECO:0000256" key="5">
    <source>
        <dbReference type="ARBA" id="ARBA00022821"/>
    </source>
</evidence>
<dbReference type="InterPro" id="IPR002182">
    <property type="entry name" value="NB-ARC"/>
</dbReference>
<dbReference type="InterPro" id="IPR058922">
    <property type="entry name" value="WHD_DRP"/>
</dbReference>
<dbReference type="InterPro" id="IPR027417">
    <property type="entry name" value="P-loop_NTPase"/>
</dbReference>
<dbReference type="InterPro" id="IPR038005">
    <property type="entry name" value="RX-like_CC"/>
</dbReference>
<feature type="domain" description="NB-ARC" evidence="8">
    <location>
        <begin position="169"/>
        <end position="214"/>
    </location>
</feature>
<dbReference type="AlphaFoldDB" id="A0A0E0BT92"/>
<dbReference type="PRINTS" id="PR00364">
    <property type="entry name" value="DISEASERSIST"/>
</dbReference>
<dbReference type="EnsemblPlants" id="OGLUM12G15100.1">
    <property type="protein sequence ID" value="OGLUM12G15100.1"/>
    <property type="gene ID" value="OGLUM12G15100"/>
</dbReference>
<dbReference type="GO" id="GO:0002758">
    <property type="term" value="P:innate immune response-activating signaling pathway"/>
    <property type="evidence" value="ECO:0007669"/>
    <property type="project" value="UniProtKB-ARBA"/>
</dbReference>
<dbReference type="SUPFAM" id="SSF52540">
    <property type="entry name" value="P-loop containing nucleoside triphosphate hydrolases"/>
    <property type="match status" value="1"/>
</dbReference>
<dbReference type="Gramene" id="OGLUM12G15100.1">
    <property type="protein sequence ID" value="OGLUM12G15100.1"/>
    <property type="gene ID" value="OGLUM12G15100"/>
</dbReference>
<proteinExistence type="inferred from homology"/>
<dbReference type="InterPro" id="IPR044974">
    <property type="entry name" value="Disease_R_plants"/>
</dbReference>
<reference evidence="12" key="1">
    <citation type="submission" date="2015-04" db="UniProtKB">
        <authorList>
            <consortium name="EnsemblPlants"/>
        </authorList>
    </citation>
    <scope>IDENTIFICATION</scope>
</reference>
<evidence type="ECO:0000259" key="9">
    <source>
        <dbReference type="Pfam" id="PF18052"/>
    </source>
</evidence>
<feature type="region of interest" description="Disordered" evidence="7">
    <location>
        <begin position="216"/>
        <end position="235"/>
    </location>
</feature>
<dbReference type="SUPFAM" id="SSF52058">
    <property type="entry name" value="L domain-like"/>
    <property type="match status" value="1"/>
</dbReference>
<evidence type="ECO:0000256" key="6">
    <source>
        <dbReference type="ARBA" id="ARBA00023054"/>
    </source>
</evidence>
<dbReference type="GO" id="GO:0043531">
    <property type="term" value="F:ADP binding"/>
    <property type="evidence" value="ECO:0007669"/>
    <property type="project" value="InterPro"/>
</dbReference>
<dbReference type="HOGENOM" id="CLU_000837_25_4_1"/>
<dbReference type="Gene3D" id="1.10.8.430">
    <property type="entry name" value="Helical domain of apoptotic protease-activating factors"/>
    <property type="match status" value="1"/>
</dbReference>
<evidence type="ECO:0000256" key="1">
    <source>
        <dbReference type="ARBA" id="ARBA00008894"/>
    </source>
</evidence>
<evidence type="ECO:0000256" key="7">
    <source>
        <dbReference type="SAM" id="MobiDB-lite"/>
    </source>
</evidence>
<dbReference type="FunFam" id="1.10.10.10:FF:000322">
    <property type="entry name" value="Probable disease resistance protein At1g63360"/>
    <property type="match status" value="1"/>
</dbReference>
<keyword evidence="5" id="KW-0611">Plant defense</keyword>
<keyword evidence="3" id="KW-0677">Repeat</keyword>